<feature type="transmembrane region" description="Helical" evidence="1">
    <location>
        <begin position="45"/>
        <end position="70"/>
    </location>
</feature>
<keyword evidence="3" id="KW-0378">Hydrolase</keyword>
<keyword evidence="4" id="KW-1185">Reference proteome</keyword>
<gene>
    <name evidence="3" type="ORF">ABSH63_01625</name>
</gene>
<comment type="caution">
    <text evidence="3">The sequence shown here is derived from an EMBL/GenBank/DDBJ whole genome shotgun (WGS) entry which is preliminary data.</text>
</comment>
<keyword evidence="1" id="KW-1133">Transmembrane helix</keyword>
<dbReference type="Proteomes" id="UP001465331">
    <property type="component" value="Unassembled WGS sequence"/>
</dbReference>
<dbReference type="Gene3D" id="1.20.120.1220">
    <property type="match status" value="1"/>
</dbReference>
<name>A0ABV2A630_9GAMM</name>
<keyword evidence="1" id="KW-0472">Membrane</keyword>
<evidence type="ECO:0000313" key="4">
    <source>
        <dbReference type="Proteomes" id="UP001465331"/>
    </source>
</evidence>
<feature type="transmembrane region" description="Helical" evidence="1">
    <location>
        <begin position="22"/>
        <end position="39"/>
    </location>
</feature>
<feature type="transmembrane region" description="Helical" evidence="1">
    <location>
        <begin position="121"/>
        <end position="141"/>
    </location>
</feature>
<feature type="transmembrane region" description="Helical" evidence="1">
    <location>
        <begin position="82"/>
        <end position="115"/>
    </location>
</feature>
<dbReference type="EMBL" id="JBEPIJ010000001">
    <property type="protein sequence ID" value="MES0872713.1"/>
    <property type="molecule type" value="Genomic_DNA"/>
</dbReference>
<sequence>MTGLFVAWAVAISVWDLRTRRIPNWSLVVAALAGAGLLLHQGQGIAGVGWLGSLAGAAIGVLIWLPGYLVKKLGAGDVKLAGCIGFLLGGLAAVEAMWIAAVALGAMAAIASLSFGPSHRLPAAAALSAGFVVRLWVGPLWTA</sequence>
<protein>
    <submittedName>
        <fullName evidence="3">Prepilin peptidase</fullName>
        <ecNumber evidence="3">3.4.23.43</ecNumber>
    </submittedName>
</protein>
<feature type="domain" description="Prepilin type IV endopeptidase peptidase" evidence="2">
    <location>
        <begin position="4"/>
        <end position="106"/>
    </location>
</feature>
<dbReference type="InterPro" id="IPR000045">
    <property type="entry name" value="Prepilin_IV_endopep_pep"/>
</dbReference>
<dbReference type="RefSeq" id="WP_352886806.1">
    <property type="nucleotide sequence ID" value="NZ_JBEPIJ010000001.1"/>
</dbReference>
<organism evidence="3 4">
    <name type="scientific">Sinimarinibacterium thermocellulolyticum</name>
    <dbReference type="NCBI Taxonomy" id="3170016"/>
    <lineage>
        <taxon>Bacteria</taxon>
        <taxon>Pseudomonadati</taxon>
        <taxon>Pseudomonadota</taxon>
        <taxon>Gammaproteobacteria</taxon>
        <taxon>Nevskiales</taxon>
        <taxon>Nevskiaceae</taxon>
        <taxon>Sinimarinibacterium</taxon>
    </lineage>
</organism>
<evidence type="ECO:0000259" key="2">
    <source>
        <dbReference type="Pfam" id="PF01478"/>
    </source>
</evidence>
<dbReference type="Pfam" id="PF01478">
    <property type="entry name" value="Peptidase_A24"/>
    <property type="match status" value="1"/>
</dbReference>
<dbReference type="EC" id="3.4.23.43" evidence="3"/>
<reference evidence="3 4" key="1">
    <citation type="submission" date="2024-06" db="EMBL/GenBank/DDBJ databases">
        <authorList>
            <person name="Li Z."/>
            <person name="Jiang Y."/>
        </authorList>
    </citation>
    <scope>NUCLEOTIDE SEQUENCE [LARGE SCALE GENOMIC DNA]</scope>
    <source>
        <strain evidence="3 4">HSW-8</strain>
    </source>
</reference>
<keyword evidence="1" id="KW-0812">Transmembrane</keyword>
<dbReference type="GO" id="GO:0004190">
    <property type="term" value="F:aspartic-type endopeptidase activity"/>
    <property type="evidence" value="ECO:0007669"/>
    <property type="project" value="UniProtKB-EC"/>
</dbReference>
<evidence type="ECO:0000256" key="1">
    <source>
        <dbReference type="SAM" id="Phobius"/>
    </source>
</evidence>
<accession>A0ABV2A630</accession>
<proteinExistence type="predicted"/>
<evidence type="ECO:0000313" key="3">
    <source>
        <dbReference type="EMBL" id="MES0872713.1"/>
    </source>
</evidence>